<proteinExistence type="predicted"/>
<protein>
    <submittedName>
        <fullName evidence="1">Uncharacterized protein</fullName>
    </submittedName>
</protein>
<sequence length="62" mass="6729">MMNKATLFVRGDDDGDARVSSIIFILQISTTDSDLRTPPSLFIALASWALSLALQLDVVSKC</sequence>
<dbReference type="AlphaFoldDB" id="A0A4D6LF69"/>
<dbReference type="EMBL" id="CP039347">
    <property type="protein sequence ID" value="QCD87289.1"/>
    <property type="molecule type" value="Genomic_DNA"/>
</dbReference>
<evidence type="ECO:0000313" key="2">
    <source>
        <dbReference type="Proteomes" id="UP000501690"/>
    </source>
</evidence>
<reference evidence="1 2" key="1">
    <citation type="submission" date="2019-04" db="EMBL/GenBank/DDBJ databases">
        <title>An improved genome assembly and genetic linkage map for asparagus bean, Vigna unguiculata ssp. sesquipedialis.</title>
        <authorList>
            <person name="Xia Q."/>
            <person name="Zhang R."/>
            <person name="Dong Y."/>
        </authorList>
    </citation>
    <scope>NUCLEOTIDE SEQUENCE [LARGE SCALE GENOMIC DNA]</scope>
    <source>
        <tissue evidence="1">Leaf</tissue>
    </source>
</reference>
<name>A0A4D6LF69_VIGUN</name>
<organism evidence="1 2">
    <name type="scientific">Vigna unguiculata</name>
    <name type="common">Cowpea</name>
    <dbReference type="NCBI Taxonomy" id="3917"/>
    <lineage>
        <taxon>Eukaryota</taxon>
        <taxon>Viridiplantae</taxon>
        <taxon>Streptophyta</taxon>
        <taxon>Embryophyta</taxon>
        <taxon>Tracheophyta</taxon>
        <taxon>Spermatophyta</taxon>
        <taxon>Magnoliopsida</taxon>
        <taxon>eudicotyledons</taxon>
        <taxon>Gunneridae</taxon>
        <taxon>Pentapetalae</taxon>
        <taxon>rosids</taxon>
        <taxon>fabids</taxon>
        <taxon>Fabales</taxon>
        <taxon>Fabaceae</taxon>
        <taxon>Papilionoideae</taxon>
        <taxon>50 kb inversion clade</taxon>
        <taxon>NPAAA clade</taxon>
        <taxon>indigoferoid/millettioid clade</taxon>
        <taxon>Phaseoleae</taxon>
        <taxon>Vigna</taxon>
    </lineage>
</organism>
<gene>
    <name evidence="1" type="ORF">DEO72_LG3g1823</name>
</gene>
<keyword evidence="2" id="KW-1185">Reference proteome</keyword>
<evidence type="ECO:0000313" key="1">
    <source>
        <dbReference type="EMBL" id="QCD87289.1"/>
    </source>
</evidence>
<dbReference type="Proteomes" id="UP000501690">
    <property type="component" value="Linkage Group LG3"/>
</dbReference>
<accession>A0A4D6LF69</accession>